<keyword evidence="12" id="KW-1185">Reference proteome</keyword>
<sequence length="104" mass="11109">MGWFLVIAAALMETVGVIGLKRYSGRKSLLNASLFFGGFGASFVLLYQSFRYIQLSIAYAVWIGLGTAAAVLVNMLFFGESRSTPRLLSLAVIVVGVVGLKAVS</sequence>
<dbReference type="PANTHER" id="PTHR30561">
    <property type="entry name" value="SMR FAMILY PROTON-DEPENDENT DRUG EFFLUX TRANSPORTER SUGE"/>
    <property type="match status" value="1"/>
</dbReference>
<dbReference type="Gene3D" id="1.10.3730.20">
    <property type="match status" value="1"/>
</dbReference>
<name>A0A0R0CNV5_9GAMM</name>
<evidence type="ECO:0000256" key="9">
    <source>
        <dbReference type="RuleBase" id="RU003942"/>
    </source>
</evidence>
<dbReference type="InterPro" id="IPR000390">
    <property type="entry name" value="Small_drug/metabolite_transptr"/>
</dbReference>
<dbReference type="RefSeq" id="WP_057628511.1">
    <property type="nucleotide sequence ID" value="NZ_LDJJ01000031.1"/>
</dbReference>
<evidence type="ECO:0000256" key="2">
    <source>
        <dbReference type="ARBA" id="ARBA00022448"/>
    </source>
</evidence>
<protein>
    <recommendedName>
        <fullName evidence="8">Guanidinium exporter</fullName>
    </recommendedName>
</protein>
<evidence type="ECO:0000256" key="7">
    <source>
        <dbReference type="ARBA" id="ARBA00038151"/>
    </source>
</evidence>
<dbReference type="AlphaFoldDB" id="A0A0R0CNV5"/>
<gene>
    <name evidence="11" type="ORF">ABB27_09810</name>
</gene>
<dbReference type="Pfam" id="PF00893">
    <property type="entry name" value="Multi_Drug_Res"/>
    <property type="match status" value="1"/>
</dbReference>
<organism evidence="11 12">
    <name type="scientific">Stenotrophomonas terrae</name>
    <dbReference type="NCBI Taxonomy" id="405446"/>
    <lineage>
        <taxon>Bacteria</taxon>
        <taxon>Pseudomonadati</taxon>
        <taxon>Pseudomonadota</taxon>
        <taxon>Gammaproteobacteria</taxon>
        <taxon>Lysobacterales</taxon>
        <taxon>Lysobacteraceae</taxon>
        <taxon>Stenotrophomonas</taxon>
    </lineage>
</organism>
<keyword evidence="3" id="KW-1003">Cell membrane</keyword>
<feature type="transmembrane region" description="Helical" evidence="10">
    <location>
        <begin position="84"/>
        <end position="103"/>
    </location>
</feature>
<dbReference type="GO" id="GO:0005886">
    <property type="term" value="C:plasma membrane"/>
    <property type="evidence" value="ECO:0007669"/>
    <property type="project" value="UniProtKB-SubCell"/>
</dbReference>
<dbReference type="OrthoDB" id="9808638at2"/>
<proteinExistence type="inferred from homology"/>
<evidence type="ECO:0000313" key="12">
    <source>
        <dbReference type="Proteomes" id="UP000051863"/>
    </source>
</evidence>
<evidence type="ECO:0000256" key="3">
    <source>
        <dbReference type="ARBA" id="ARBA00022475"/>
    </source>
</evidence>
<dbReference type="InterPro" id="IPR045324">
    <property type="entry name" value="Small_multidrug_res"/>
</dbReference>
<accession>A0A0R0CNV5</accession>
<evidence type="ECO:0000256" key="5">
    <source>
        <dbReference type="ARBA" id="ARBA00022989"/>
    </source>
</evidence>
<dbReference type="GO" id="GO:0022857">
    <property type="term" value="F:transmembrane transporter activity"/>
    <property type="evidence" value="ECO:0007669"/>
    <property type="project" value="InterPro"/>
</dbReference>
<keyword evidence="5 10" id="KW-1133">Transmembrane helix</keyword>
<dbReference type="PANTHER" id="PTHR30561:SF0">
    <property type="entry name" value="GUANIDINIUM EXPORTER"/>
    <property type="match status" value="1"/>
</dbReference>
<keyword evidence="2" id="KW-0813">Transport</keyword>
<dbReference type="Proteomes" id="UP000051863">
    <property type="component" value="Unassembled WGS sequence"/>
</dbReference>
<comment type="subcellular location">
    <subcellularLocation>
        <location evidence="1 9">Cell membrane</location>
        <topology evidence="1 9">Multi-pass membrane protein</topology>
    </subcellularLocation>
</comment>
<dbReference type="PATRIC" id="fig|405446.3.peg.1444"/>
<evidence type="ECO:0000256" key="1">
    <source>
        <dbReference type="ARBA" id="ARBA00004651"/>
    </source>
</evidence>
<keyword evidence="6 10" id="KW-0472">Membrane</keyword>
<evidence type="ECO:0000256" key="10">
    <source>
        <dbReference type="SAM" id="Phobius"/>
    </source>
</evidence>
<dbReference type="InterPro" id="IPR037185">
    <property type="entry name" value="EmrE-like"/>
</dbReference>
<reference evidence="11 12" key="1">
    <citation type="submission" date="2015-05" db="EMBL/GenBank/DDBJ databases">
        <title>Genome sequencing and analysis of members of genus Stenotrophomonas.</title>
        <authorList>
            <person name="Patil P.P."/>
            <person name="Midha S."/>
            <person name="Patil P.B."/>
        </authorList>
    </citation>
    <scope>NUCLEOTIDE SEQUENCE [LARGE SCALE GENOMIC DNA]</scope>
    <source>
        <strain evidence="11 12">DSM 18941</strain>
    </source>
</reference>
<comment type="caution">
    <text evidence="11">The sequence shown here is derived from an EMBL/GenBank/DDBJ whole genome shotgun (WGS) entry which is preliminary data.</text>
</comment>
<keyword evidence="4 9" id="KW-0812">Transmembrane</keyword>
<feature type="transmembrane region" description="Helical" evidence="10">
    <location>
        <begin position="59"/>
        <end position="78"/>
    </location>
</feature>
<dbReference type="SUPFAM" id="SSF103481">
    <property type="entry name" value="Multidrug resistance efflux transporter EmrE"/>
    <property type="match status" value="1"/>
</dbReference>
<evidence type="ECO:0000313" key="11">
    <source>
        <dbReference type="EMBL" id="KRG67502.1"/>
    </source>
</evidence>
<evidence type="ECO:0000256" key="6">
    <source>
        <dbReference type="ARBA" id="ARBA00023136"/>
    </source>
</evidence>
<feature type="transmembrane region" description="Helical" evidence="10">
    <location>
        <begin position="29"/>
        <end position="47"/>
    </location>
</feature>
<evidence type="ECO:0000256" key="4">
    <source>
        <dbReference type="ARBA" id="ARBA00022692"/>
    </source>
</evidence>
<dbReference type="EMBL" id="LDJJ01000031">
    <property type="protein sequence ID" value="KRG67502.1"/>
    <property type="molecule type" value="Genomic_DNA"/>
</dbReference>
<comment type="similarity">
    <text evidence="7">Belongs to the drug/metabolite transporter (DMT) superfamily. Small multidrug resistance (SMR) (TC 2.A.7.1) family. Gdx/SugE subfamily.</text>
</comment>
<evidence type="ECO:0000256" key="8">
    <source>
        <dbReference type="ARBA" id="ARBA00039168"/>
    </source>
</evidence>